<accession>A0ABD2QGS9</accession>
<evidence type="ECO:0000313" key="2">
    <source>
        <dbReference type="Proteomes" id="UP001626550"/>
    </source>
</evidence>
<keyword evidence="2" id="KW-1185">Reference proteome</keyword>
<name>A0ABD2QGS9_9PLAT</name>
<dbReference type="AlphaFoldDB" id="A0ABD2QGS9"/>
<reference evidence="1 2" key="1">
    <citation type="submission" date="2024-11" db="EMBL/GenBank/DDBJ databases">
        <title>Adaptive evolution of stress response genes in parasites aligns with host niche diversity.</title>
        <authorList>
            <person name="Hahn C."/>
            <person name="Resl P."/>
        </authorList>
    </citation>
    <scope>NUCLEOTIDE SEQUENCE [LARGE SCALE GENOMIC DNA]</scope>
    <source>
        <strain evidence="1">EGGRZ-B1_66</strain>
        <tissue evidence="1">Body</tissue>
    </source>
</reference>
<organism evidence="1 2">
    <name type="scientific">Cichlidogyrus casuarinus</name>
    <dbReference type="NCBI Taxonomy" id="1844966"/>
    <lineage>
        <taxon>Eukaryota</taxon>
        <taxon>Metazoa</taxon>
        <taxon>Spiralia</taxon>
        <taxon>Lophotrochozoa</taxon>
        <taxon>Platyhelminthes</taxon>
        <taxon>Monogenea</taxon>
        <taxon>Monopisthocotylea</taxon>
        <taxon>Dactylogyridea</taxon>
        <taxon>Ancyrocephalidae</taxon>
        <taxon>Cichlidogyrus</taxon>
    </lineage>
</organism>
<dbReference type="EMBL" id="JBJKFK010000306">
    <property type="protein sequence ID" value="KAL3317951.1"/>
    <property type="molecule type" value="Genomic_DNA"/>
</dbReference>
<sequence length="266" mass="30015">MSSSGSEKKVKFGEVESSFDDERDDLGEYIVIDLEIEPNAFEKLLFGPSGSQSEYESSDDVNAPKIMEIPCETSNSFQYKEDVNKGFYNPSLKREHDYFNDKQDKVTLVPIQVDSEKMTRCASWLMQDIIENSINSLLSENGTIMDSSDNEKIKASVRGAEKKEVRKRVSFVENDSTDFGVSDLKSEANDSEQNEKICKYGFVPKIISYSYSGFSYISEEKPDPLINSVFTGAYLHSYSYSESGDQATKGFVHSMTQKHGFPIRQA</sequence>
<proteinExistence type="predicted"/>
<protein>
    <submittedName>
        <fullName evidence="1">Uncharacterized protein</fullName>
    </submittedName>
</protein>
<evidence type="ECO:0000313" key="1">
    <source>
        <dbReference type="EMBL" id="KAL3317951.1"/>
    </source>
</evidence>
<gene>
    <name evidence="1" type="ORF">Ciccas_003391</name>
</gene>
<dbReference type="Proteomes" id="UP001626550">
    <property type="component" value="Unassembled WGS sequence"/>
</dbReference>
<comment type="caution">
    <text evidence="1">The sequence shown here is derived from an EMBL/GenBank/DDBJ whole genome shotgun (WGS) entry which is preliminary data.</text>
</comment>